<dbReference type="EMBL" id="CP136890">
    <property type="protein sequence ID" value="WOK92685.1"/>
    <property type="molecule type" value="Genomic_DNA"/>
</dbReference>
<dbReference type="InterPro" id="IPR036576">
    <property type="entry name" value="WRKY_dom_sf"/>
</dbReference>
<dbReference type="InterPro" id="IPR003657">
    <property type="entry name" value="WRKY_dom"/>
</dbReference>
<keyword evidence="3" id="KW-0238">DNA-binding</keyword>
<keyword evidence="4" id="KW-0804">Transcription</keyword>
<gene>
    <name evidence="8" type="ORF">Cni_G01376</name>
</gene>
<feature type="region of interest" description="Disordered" evidence="6">
    <location>
        <begin position="291"/>
        <end position="316"/>
    </location>
</feature>
<evidence type="ECO:0000256" key="3">
    <source>
        <dbReference type="ARBA" id="ARBA00023125"/>
    </source>
</evidence>
<dbReference type="InterPro" id="IPR018872">
    <property type="entry name" value="Zn-cluster-dom"/>
</dbReference>
<feature type="domain" description="WRKY" evidence="7">
    <location>
        <begin position="232"/>
        <end position="295"/>
    </location>
</feature>
<dbReference type="InterPro" id="IPR044810">
    <property type="entry name" value="WRKY_plant"/>
</dbReference>
<dbReference type="PROSITE" id="PS50811">
    <property type="entry name" value="WRKY"/>
    <property type="match status" value="1"/>
</dbReference>
<comment type="subcellular location">
    <subcellularLocation>
        <location evidence="1">Nucleus</location>
    </subcellularLocation>
</comment>
<organism evidence="8 9">
    <name type="scientific">Canna indica</name>
    <name type="common">Indian-shot</name>
    <dbReference type="NCBI Taxonomy" id="4628"/>
    <lineage>
        <taxon>Eukaryota</taxon>
        <taxon>Viridiplantae</taxon>
        <taxon>Streptophyta</taxon>
        <taxon>Embryophyta</taxon>
        <taxon>Tracheophyta</taxon>
        <taxon>Spermatophyta</taxon>
        <taxon>Magnoliopsida</taxon>
        <taxon>Liliopsida</taxon>
        <taxon>Zingiberales</taxon>
        <taxon>Cannaceae</taxon>
        <taxon>Canna</taxon>
    </lineage>
</organism>
<dbReference type="Pfam" id="PF10533">
    <property type="entry name" value="Plant_zn_clust"/>
    <property type="match status" value="1"/>
</dbReference>
<dbReference type="SUPFAM" id="SSF118290">
    <property type="entry name" value="WRKY DNA-binding domain"/>
    <property type="match status" value="1"/>
</dbReference>
<accession>A0AAQ3PY52</accession>
<dbReference type="PANTHER" id="PTHR31282">
    <property type="entry name" value="WRKY TRANSCRIPTION FACTOR 21-RELATED"/>
    <property type="match status" value="1"/>
</dbReference>
<evidence type="ECO:0000259" key="7">
    <source>
        <dbReference type="PROSITE" id="PS50811"/>
    </source>
</evidence>
<evidence type="ECO:0000256" key="5">
    <source>
        <dbReference type="ARBA" id="ARBA00023242"/>
    </source>
</evidence>
<evidence type="ECO:0000256" key="6">
    <source>
        <dbReference type="SAM" id="MobiDB-lite"/>
    </source>
</evidence>
<evidence type="ECO:0000313" key="9">
    <source>
        <dbReference type="Proteomes" id="UP001327560"/>
    </source>
</evidence>
<keyword evidence="5" id="KW-0539">Nucleus</keyword>
<dbReference type="Proteomes" id="UP001327560">
    <property type="component" value="Chromosome 1"/>
</dbReference>
<dbReference type="SMART" id="SM00774">
    <property type="entry name" value="WRKY"/>
    <property type="match status" value="1"/>
</dbReference>
<name>A0AAQ3PY52_9LILI</name>
<protein>
    <submittedName>
        <fullName evidence="8">WRKY transcription factor WRKY51 isoform X1</fullName>
    </submittedName>
</protein>
<evidence type="ECO:0000313" key="8">
    <source>
        <dbReference type="EMBL" id="WOK92685.1"/>
    </source>
</evidence>
<dbReference type="Gene3D" id="2.20.25.80">
    <property type="entry name" value="WRKY domain"/>
    <property type="match status" value="1"/>
</dbReference>
<feature type="region of interest" description="Disordered" evidence="6">
    <location>
        <begin position="87"/>
        <end position="120"/>
    </location>
</feature>
<evidence type="ECO:0000256" key="1">
    <source>
        <dbReference type="ARBA" id="ARBA00004123"/>
    </source>
</evidence>
<dbReference type="GO" id="GO:0043565">
    <property type="term" value="F:sequence-specific DNA binding"/>
    <property type="evidence" value="ECO:0007669"/>
    <property type="project" value="InterPro"/>
</dbReference>
<dbReference type="GO" id="GO:0005634">
    <property type="term" value="C:nucleus"/>
    <property type="evidence" value="ECO:0007669"/>
    <property type="project" value="UniProtKB-SubCell"/>
</dbReference>
<keyword evidence="2" id="KW-0805">Transcription regulation</keyword>
<evidence type="ECO:0000256" key="2">
    <source>
        <dbReference type="ARBA" id="ARBA00023015"/>
    </source>
</evidence>
<dbReference type="Pfam" id="PF03106">
    <property type="entry name" value="WRKY"/>
    <property type="match status" value="1"/>
</dbReference>
<dbReference type="FunFam" id="2.20.25.80:FF:000004">
    <property type="entry name" value="WRKY transcription factor 65"/>
    <property type="match status" value="1"/>
</dbReference>
<dbReference type="AlphaFoldDB" id="A0AAQ3PY52"/>
<sequence>MAVDSMGYPRKDDQMAVREAAAAGIRGLERIVFQLSRQQSPPDCREITDQTVSQFKKVISVLNRTGHARFRRGPAIPAVSVEALEETAPAVAKPPPPPPVKHQQFPAPPTLPPPPPPPPAMVPQTVTLDFTKPKESFTVSATMSISSSSFLSSLTGDGSVTGKIGSSILVPAAAVSAGKPPLASSSKRKIPNHVHVSEDGKQTASGSRCHCTKKSKKDREKKTVRVPAISSRNADIPGDEHSWRKYGQKPIKGSPYPRGYYKCSSVKGCPARKHVERATDDPEMLIVTYEGEHRHGPVASSSGAQEQPPAVDKVSG</sequence>
<keyword evidence="9" id="KW-1185">Reference proteome</keyword>
<dbReference type="GO" id="GO:0003700">
    <property type="term" value="F:DNA-binding transcription factor activity"/>
    <property type="evidence" value="ECO:0007669"/>
    <property type="project" value="InterPro"/>
</dbReference>
<feature type="region of interest" description="Disordered" evidence="6">
    <location>
        <begin position="178"/>
        <end position="251"/>
    </location>
</feature>
<proteinExistence type="predicted"/>
<evidence type="ECO:0000256" key="4">
    <source>
        <dbReference type="ARBA" id="ARBA00023163"/>
    </source>
</evidence>
<feature type="compositionally biased region" description="Pro residues" evidence="6">
    <location>
        <begin position="92"/>
        <end position="120"/>
    </location>
</feature>
<reference evidence="8 9" key="1">
    <citation type="submission" date="2023-10" db="EMBL/GenBank/DDBJ databases">
        <title>Chromosome-scale genome assembly provides insights into flower coloration mechanisms of Canna indica.</title>
        <authorList>
            <person name="Li C."/>
        </authorList>
    </citation>
    <scope>NUCLEOTIDE SEQUENCE [LARGE SCALE GENOMIC DNA]</scope>
    <source>
        <tissue evidence="8">Flower</tissue>
    </source>
</reference>